<feature type="transmembrane region" description="Helical" evidence="1">
    <location>
        <begin position="151"/>
        <end position="170"/>
    </location>
</feature>
<comment type="caution">
    <text evidence="2">The sequence shown here is derived from an EMBL/GenBank/DDBJ whole genome shotgun (WGS) entry which is preliminary data.</text>
</comment>
<sequence>MCHQSPAATALGLVVTIGGVMFAFWHIWSFDRGRCLIYHRRGAFRWVITWMLILSLILFMSWDGLNVYVKYTEGYAAIPLSPTETEIMPVPYLLWSKRKTALVRAAYYCMAIGWACLLAIHGEETLYWMYLIRAIRTRDPRSWFQSLQFKVWLACAAIGYGVMIGCTQINPSDLLSMEENLFLAGSISALILMISSFWLISVFPGFIRESIKQGANPDVIARLQYFKELNTVRTFLRAVYSVAIATLAFDGKTKHRYINTTPFWSDMLFIIGMTTIFASTAISIMILLPRSMAHEAGVHKQTPVFVQQQRYNNAYPPHPYQYRHDPASVDSELATPTTAEFAFIDPWGVLNERLNLDKMEMTKFAESQIESHAVSQTSERISMPFSAQPGARILREGEEVGDIPTALEHFVAPLDNNYRQGPVDLNIVVTTQTVVEKE</sequence>
<name>A0A4V1M4M9_TREME</name>
<accession>A0A4V1M4M9</accession>
<reference evidence="2 3" key="1">
    <citation type="submission" date="2016-06" db="EMBL/GenBank/DDBJ databases">
        <title>Evolution of pathogenesis and genome organization in the Tremellales.</title>
        <authorList>
            <person name="Cuomo C."/>
            <person name="Litvintseva A."/>
            <person name="Heitman J."/>
            <person name="Chen Y."/>
            <person name="Sun S."/>
            <person name="Springer D."/>
            <person name="Dromer F."/>
            <person name="Young S."/>
            <person name="Zeng Q."/>
            <person name="Chapman S."/>
            <person name="Gujja S."/>
            <person name="Saif S."/>
            <person name="Birren B."/>
        </authorList>
    </citation>
    <scope>NUCLEOTIDE SEQUENCE [LARGE SCALE GENOMIC DNA]</scope>
    <source>
        <strain evidence="2 3">ATCC 28783</strain>
    </source>
</reference>
<feature type="transmembrane region" description="Helical" evidence="1">
    <location>
        <begin position="6"/>
        <end position="30"/>
    </location>
</feature>
<keyword evidence="1" id="KW-0812">Transmembrane</keyword>
<feature type="transmembrane region" description="Helical" evidence="1">
    <location>
        <begin position="182"/>
        <end position="203"/>
    </location>
</feature>
<dbReference type="OMA" id="HRYINTT"/>
<feature type="transmembrane region" description="Helical" evidence="1">
    <location>
        <begin position="42"/>
        <end position="62"/>
    </location>
</feature>
<keyword evidence="1" id="KW-0472">Membrane</keyword>
<protein>
    <submittedName>
        <fullName evidence="2">Uncharacterized protein</fullName>
    </submittedName>
</protein>
<feature type="transmembrane region" description="Helical" evidence="1">
    <location>
        <begin position="269"/>
        <end position="288"/>
    </location>
</feature>
<keyword evidence="1" id="KW-1133">Transmembrane helix</keyword>
<dbReference type="OrthoDB" id="2384193at2759"/>
<dbReference type="STRING" id="5217.A0A4V1M4M9"/>
<gene>
    <name evidence="2" type="ORF">M231_01775</name>
</gene>
<evidence type="ECO:0000313" key="2">
    <source>
        <dbReference type="EMBL" id="RXK40927.1"/>
    </source>
</evidence>
<evidence type="ECO:0000313" key="3">
    <source>
        <dbReference type="Proteomes" id="UP000289152"/>
    </source>
</evidence>
<feature type="transmembrane region" description="Helical" evidence="1">
    <location>
        <begin position="105"/>
        <end position="130"/>
    </location>
</feature>
<proteinExistence type="predicted"/>
<evidence type="ECO:0000256" key="1">
    <source>
        <dbReference type="SAM" id="Phobius"/>
    </source>
</evidence>
<dbReference type="Proteomes" id="UP000289152">
    <property type="component" value="Unassembled WGS sequence"/>
</dbReference>
<keyword evidence="3" id="KW-1185">Reference proteome</keyword>
<organism evidence="2 3">
    <name type="scientific">Tremella mesenterica</name>
    <name type="common">Jelly fungus</name>
    <dbReference type="NCBI Taxonomy" id="5217"/>
    <lineage>
        <taxon>Eukaryota</taxon>
        <taxon>Fungi</taxon>
        <taxon>Dikarya</taxon>
        <taxon>Basidiomycota</taxon>
        <taxon>Agaricomycotina</taxon>
        <taxon>Tremellomycetes</taxon>
        <taxon>Tremellales</taxon>
        <taxon>Tremellaceae</taxon>
        <taxon>Tremella</taxon>
    </lineage>
</organism>
<dbReference type="EMBL" id="SDIL01000013">
    <property type="protein sequence ID" value="RXK40927.1"/>
    <property type="molecule type" value="Genomic_DNA"/>
</dbReference>
<dbReference type="InParanoid" id="A0A4V1M4M9"/>
<dbReference type="AlphaFoldDB" id="A0A4V1M4M9"/>
<dbReference type="VEuPathDB" id="FungiDB:TREMEDRAFT_60074"/>